<dbReference type="Proteomes" id="UP001059684">
    <property type="component" value="Segment"/>
</dbReference>
<proteinExistence type="predicted"/>
<reference evidence="1" key="1">
    <citation type="submission" date="2022-06" db="EMBL/GenBank/DDBJ databases">
        <authorList>
            <person name="He X."/>
            <person name="Cao L."/>
            <person name="Zhang S."/>
            <person name="Xiao J."/>
            <person name="Tong Y."/>
        </authorList>
    </citation>
    <scope>NUCLEOTIDE SEQUENCE</scope>
</reference>
<accession>A0A9E7NN72</accession>
<evidence type="ECO:0000313" key="2">
    <source>
        <dbReference type="Proteomes" id="UP001059684"/>
    </source>
</evidence>
<evidence type="ECO:0000313" key="1">
    <source>
        <dbReference type="EMBL" id="UTQ79816.1"/>
    </source>
</evidence>
<name>A0A9E7NN72_9CAUD</name>
<keyword evidence="2" id="KW-1185">Reference proteome</keyword>
<dbReference type="EMBL" id="ON677538">
    <property type="protein sequence ID" value="UTQ79816.1"/>
    <property type="molecule type" value="Genomic_DNA"/>
</dbReference>
<protein>
    <submittedName>
        <fullName evidence="1">Uncharacterized protein</fullName>
    </submittedName>
</protein>
<sequence>MFTKICMDNGNVYLLNKDAYSVIMKGLQEGEKFCTYTCEQETFTLVLAHIAELKIVKELS</sequence>
<organism evidence="1 2">
    <name type="scientific">Plectonema phage JingP1</name>
    <dbReference type="NCBI Taxonomy" id="2961687"/>
    <lineage>
        <taxon>Viruses</taxon>
        <taxon>Duplodnaviria</taxon>
        <taxon>Heunggongvirae</taxon>
        <taxon>Uroviricota</taxon>
        <taxon>Caudoviricetes</taxon>
        <taxon>Saffermanviridae</taxon>
        <taxon>Morrisvirus</taxon>
        <taxon>Morrisvirus JingP1</taxon>
    </lineage>
</organism>